<accession>A0ABU8EVV1</accession>
<dbReference type="Proteomes" id="UP001382455">
    <property type="component" value="Unassembled WGS sequence"/>
</dbReference>
<evidence type="ECO:0000259" key="1">
    <source>
        <dbReference type="Pfam" id="PF20075"/>
    </source>
</evidence>
<organism evidence="2 3">
    <name type="scientific">Pseudoalteromonas spongiae</name>
    <dbReference type="NCBI Taxonomy" id="298657"/>
    <lineage>
        <taxon>Bacteria</taxon>
        <taxon>Pseudomonadati</taxon>
        <taxon>Pseudomonadota</taxon>
        <taxon>Gammaproteobacteria</taxon>
        <taxon>Alteromonadales</taxon>
        <taxon>Pseudoalteromonadaceae</taxon>
        <taxon>Pseudoalteromonas</taxon>
    </lineage>
</organism>
<comment type="caution">
    <text evidence="2">The sequence shown here is derived from an EMBL/GenBank/DDBJ whole genome shotgun (WGS) entry which is preliminary data.</text>
</comment>
<feature type="domain" description="DUF6471" evidence="1">
    <location>
        <begin position="18"/>
        <end position="78"/>
    </location>
</feature>
<evidence type="ECO:0000313" key="3">
    <source>
        <dbReference type="Proteomes" id="UP001382455"/>
    </source>
</evidence>
<reference evidence="2 3" key="1">
    <citation type="submission" date="2023-12" db="EMBL/GenBank/DDBJ databases">
        <title>Friends and Foes: Symbiotic and Algicidal bacterial influence on Karenia brevis blooms.</title>
        <authorList>
            <person name="Fei C."/>
            <person name="Mohamed A.R."/>
            <person name="Booker A."/>
            <person name="Arshad M."/>
            <person name="Klass S."/>
            <person name="Ahn S."/>
            <person name="Gilbert P.M."/>
            <person name="Heil C.A."/>
            <person name="Martinez J.M."/>
            <person name="Amin S.A."/>
        </authorList>
    </citation>
    <scope>NUCLEOTIDE SEQUENCE [LARGE SCALE GENOMIC DNA]</scope>
    <source>
        <strain evidence="2 3">CE15</strain>
    </source>
</reference>
<gene>
    <name evidence="2" type="ORF">WAE96_15620</name>
</gene>
<dbReference type="RefSeq" id="WP_010558713.1">
    <property type="nucleotide sequence ID" value="NZ_JBAWKS010000002.1"/>
</dbReference>
<protein>
    <submittedName>
        <fullName evidence="2">DUF6471 domain-containing protein</fullName>
    </submittedName>
</protein>
<evidence type="ECO:0000313" key="2">
    <source>
        <dbReference type="EMBL" id="MEI4551101.1"/>
    </source>
</evidence>
<proteinExistence type="predicted"/>
<sequence length="96" mass="10834">MDQQTSIQNNLALAPYGEAFSRFLSMKLKQKKVTYPQLAELLEQKGIVLTPGNLRNKVSNRLMPTSLFLIILEVLNVKGDILSEILTMAKEIEDEV</sequence>
<dbReference type="InterPro" id="IPR045526">
    <property type="entry name" value="DUF6471"/>
</dbReference>
<dbReference type="Pfam" id="PF20075">
    <property type="entry name" value="DUF6471"/>
    <property type="match status" value="1"/>
</dbReference>
<dbReference type="EMBL" id="JBAWKS010000002">
    <property type="protein sequence ID" value="MEI4551101.1"/>
    <property type="molecule type" value="Genomic_DNA"/>
</dbReference>
<keyword evidence="3" id="KW-1185">Reference proteome</keyword>
<name>A0ABU8EVV1_9GAMM</name>